<protein>
    <submittedName>
        <fullName evidence="1">Uncharacterized protein</fullName>
    </submittedName>
</protein>
<keyword evidence="2" id="KW-1185">Reference proteome</keyword>
<dbReference type="EMBL" id="KZ824999">
    <property type="protein sequence ID" value="RAH65186.1"/>
    <property type="molecule type" value="Genomic_DNA"/>
</dbReference>
<name>A0ACD1GV91_9EURO</name>
<dbReference type="Proteomes" id="UP000249661">
    <property type="component" value="Unassembled WGS sequence"/>
</dbReference>
<sequence length="153" mass="16815">MNHGCPFLHPSFFLSPSLSLSFPTSSASLGPVSSPNPRPLISLIIHMLTLNPYSALHSSLSHSHTLFSQPENSLQTTCLYGKRSLSSLPPPPPGSDMLFYHDMVFPSSLSPIGSWVGYCTCTQRKKKEESREREGECTCGPFFVLLYPVPESV</sequence>
<evidence type="ECO:0000313" key="2">
    <source>
        <dbReference type="Proteomes" id="UP000249661"/>
    </source>
</evidence>
<evidence type="ECO:0000313" key="1">
    <source>
        <dbReference type="EMBL" id="RAH65186.1"/>
    </source>
</evidence>
<organism evidence="1 2">
    <name type="scientific">Aspergillus aculeatinus CBS 121060</name>
    <dbReference type="NCBI Taxonomy" id="1448322"/>
    <lineage>
        <taxon>Eukaryota</taxon>
        <taxon>Fungi</taxon>
        <taxon>Dikarya</taxon>
        <taxon>Ascomycota</taxon>
        <taxon>Pezizomycotina</taxon>
        <taxon>Eurotiomycetes</taxon>
        <taxon>Eurotiomycetidae</taxon>
        <taxon>Eurotiales</taxon>
        <taxon>Aspergillaceae</taxon>
        <taxon>Aspergillus</taxon>
        <taxon>Aspergillus subgen. Circumdati</taxon>
    </lineage>
</organism>
<reference evidence="1" key="1">
    <citation type="submission" date="2018-02" db="EMBL/GenBank/DDBJ databases">
        <title>The genomes of Aspergillus section Nigri reveals drivers in fungal speciation.</title>
        <authorList>
            <consortium name="DOE Joint Genome Institute"/>
            <person name="Vesth T.C."/>
            <person name="Nybo J."/>
            <person name="Theobald S."/>
            <person name="Brandl J."/>
            <person name="Frisvad J.C."/>
            <person name="Nielsen K.F."/>
            <person name="Lyhne E.K."/>
            <person name="Kogle M.E."/>
            <person name="Kuo A."/>
            <person name="Riley R."/>
            <person name="Clum A."/>
            <person name="Nolan M."/>
            <person name="Lipzen A."/>
            <person name="Salamov A."/>
            <person name="Henrissat B."/>
            <person name="Wiebenga A."/>
            <person name="De vries R.P."/>
            <person name="Grigoriev I.V."/>
            <person name="Mortensen U.H."/>
            <person name="Andersen M.R."/>
            <person name="Baker S.E."/>
        </authorList>
    </citation>
    <scope>NUCLEOTIDE SEQUENCE</scope>
    <source>
        <strain evidence="1">CBS 121060</strain>
    </source>
</reference>
<proteinExistence type="predicted"/>
<accession>A0ACD1GV91</accession>
<gene>
    <name evidence="1" type="ORF">BO66DRAFT_216714</name>
</gene>